<dbReference type="Proteomes" id="UP001651158">
    <property type="component" value="Unassembled WGS sequence"/>
</dbReference>
<comment type="caution">
    <text evidence="2">The sequence shown here is derived from an EMBL/GenBank/DDBJ whole genome shotgun (WGS) entry which is preliminary data.</text>
</comment>
<dbReference type="EMBL" id="JAKROA010000011">
    <property type="protein sequence ID" value="KAL5104762.1"/>
    <property type="molecule type" value="Genomic_DNA"/>
</dbReference>
<protein>
    <submittedName>
        <fullName evidence="2">Uncharacterized protein</fullName>
    </submittedName>
</protein>
<proteinExistence type="predicted"/>
<evidence type="ECO:0000313" key="2">
    <source>
        <dbReference type="EMBL" id="KAL5104762.1"/>
    </source>
</evidence>
<name>A0ABR4Q599_9CEST</name>
<keyword evidence="3" id="KW-1185">Reference proteome</keyword>
<feature type="compositionally biased region" description="Polar residues" evidence="1">
    <location>
        <begin position="27"/>
        <end position="37"/>
    </location>
</feature>
<reference evidence="2 3" key="1">
    <citation type="journal article" date="2022" name="Front. Cell. Infect. Microbiol.">
        <title>The Genomes of Two Strains of Taenia crassiceps the Animal Model for the Study of Human Cysticercosis.</title>
        <authorList>
            <person name="Bobes R.J."/>
            <person name="Estrada K."/>
            <person name="Rios-Valencia D.G."/>
            <person name="Calderon-Gallegos A."/>
            <person name="de la Torre P."/>
            <person name="Carrero J.C."/>
            <person name="Sanchez-Flores A."/>
            <person name="Laclette J.P."/>
        </authorList>
    </citation>
    <scope>NUCLEOTIDE SEQUENCE [LARGE SCALE GENOMIC DNA]</scope>
    <source>
        <strain evidence="2">WFUcys</strain>
    </source>
</reference>
<feature type="region of interest" description="Disordered" evidence="1">
    <location>
        <begin position="1"/>
        <end position="37"/>
    </location>
</feature>
<gene>
    <name evidence="2" type="ORF">TcWFU_008968</name>
</gene>
<sequence>MRCLRLSPLVDASSPRSNGVGRKRSKPNYSKWNSGTNWSHKDRRIHSNCKQTLEGGSGAKDPNQRACVKLNHLTLVTISYGRVAVELKQQLSVVDAPSRKWPHRDCPPLPVCSRMTAAALLILFF</sequence>
<evidence type="ECO:0000313" key="3">
    <source>
        <dbReference type="Proteomes" id="UP001651158"/>
    </source>
</evidence>
<organism evidence="2 3">
    <name type="scientific">Taenia crassiceps</name>
    <dbReference type="NCBI Taxonomy" id="6207"/>
    <lineage>
        <taxon>Eukaryota</taxon>
        <taxon>Metazoa</taxon>
        <taxon>Spiralia</taxon>
        <taxon>Lophotrochozoa</taxon>
        <taxon>Platyhelminthes</taxon>
        <taxon>Cestoda</taxon>
        <taxon>Eucestoda</taxon>
        <taxon>Cyclophyllidea</taxon>
        <taxon>Taeniidae</taxon>
        <taxon>Taenia</taxon>
    </lineage>
</organism>
<evidence type="ECO:0000256" key="1">
    <source>
        <dbReference type="SAM" id="MobiDB-lite"/>
    </source>
</evidence>
<accession>A0ABR4Q599</accession>